<dbReference type="Pfam" id="PF17818">
    <property type="entry name" value="KCT2"/>
    <property type="match status" value="1"/>
</dbReference>
<feature type="compositionally biased region" description="Basic and acidic residues" evidence="1">
    <location>
        <begin position="247"/>
        <end position="262"/>
    </location>
</feature>
<evidence type="ECO:0000313" key="5">
    <source>
        <dbReference type="Proteomes" id="UP001153712"/>
    </source>
</evidence>
<name>A0A9N9XM60_PHYSR</name>
<feature type="signal peptide" evidence="3">
    <location>
        <begin position="1"/>
        <end position="17"/>
    </location>
</feature>
<sequence length="441" mass="49787">MALFELICSLMIIFVHAGRIPSIQPTLTQNTFYTAINNTCTNASELMKQENEVFKNCINLAEITKTAQLTSNNTQNVKCLLYYDRIMAYCKSNTSQIHYPTLEETSTSYNLSEICQGVANYSKNLFKPDGISPYRCILLCGNLDEKFAPECLLAHYYHTRLNPTSDKQPVIQPITQQMNEPSNEKPVPDTKPKMAVTPDPPKPEANTDDDTKEKPKTLNESVAPKKPENEIKPLVAVEPAKQSEPSEPDKEPKEPIPEEPTNKADVPIKPALTVPTTKAPVQEPPEVSIDKQKPPPLEPDNEMEEQGNLNYNNPDDDTIPLDNQQQPPAEEEFVIVEKEKPMPDKKPDTLQENPINVENAEEIDGESYFMSYFMVVCVLVVLGYVGYHNRVKVMALMLEGKRNRRQYRGRRPNSANYHKLDSNLEEAISSNVTKTSTNVIY</sequence>
<dbReference type="InterPro" id="IPR037645">
    <property type="entry name" value="KCT2"/>
</dbReference>
<accession>A0A9N9XM60</accession>
<evidence type="ECO:0000256" key="3">
    <source>
        <dbReference type="SAM" id="SignalP"/>
    </source>
</evidence>
<proteinExistence type="predicted"/>
<reference evidence="4" key="1">
    <citation type="submission" date="2022-01" db="EMBL/GenBank/DDBJ databases">
        <authorList>
            <person name="King R."/>
        </authorList>
    </citation>
    <scope>NUCLEOTIDE SEQUENCE</scope>
</reference>
<gene>
    <name evidence="4" type="ORF">PHYEVI_LOCUS4352</name>
</gene>
<feature type="compositionally biased region" description="Basic and acidic residues" evidence="1">
    <location>
        <begin position="209"/>
        <end position="231"/>
    </location>
</feature>
<dbReference type="EMBL" id="OU900108">
    <property type="protein sequence ID" value="CAG9857959.1"/>
    <property type="molecule type" value="Genomic_DNA"/>
</dbReference>
<protein>
    <submittedName>
        <fullName evidence="4">Uncharacterized protein</fullName>
    </submittedName>
</protein>
<feature type="region of interest" description="Disordered" evidence="1">
    <location>
        <begin position="177"/>
        <end position="319"/>
    </location>
</feature>
<dbReference type="Proteomes" id="UP001153712">
    <property type="component" value="Chromosome 15"/>
</dbReference>
<dbReference type="PANTHER" id="PTHR16502:SF0">
    <property type="entry name" value="KERATINOCYTE-ASSOCIATED TRANSMEMBRANE PROTEIN 2"/>
    <property type="match status" value="1"/>
</dbReference>
<feature type="chain" id="PRO_5040133005" evidence="3">
    <location>
        <begin position="18"/>
        <end position="441"/>
    </location>
</feature>
<keyword evidence="2" id="KW-1133">Transmembrane helix</keyword>
<dbReference type="OrthoDB" id="5846619at2759"/>
<feature type="compositionally biased region" description="Basic and acidic residues" evidence="1">
    <location>
        <begin position="182"/>
        <end position="192"/>
    </location>
</feature>
<evidence type="ECO:0000256" key="1">
    <source>
        <dbReference type="SAM" id="MobiDB-lite"/>
    </source>
</evidence>
<dbReference type="AlphaFoldDB" id="A0A9N9XM60"/>
<keyword evidence="2" id="KW-0812">Transmembrane</keyword>
<keyword evidence="5" id="KW-1185">Reference proteome</keyword>
<evidence type="ECO:0000256" key="2">
    <source>
        <dbReference type="SAM" id="Phobius"/>
    </source>
</evidence>
<evidence type="ECO:0000313" key="4">
    <source>
        <dbReference type="EMBL" id="CAG9857959.1"/>
    </source>
</evidence>
<keyword evidence="3" id="KW-0732">Signal</keyword>
<feature type="transmembrane region" description="Helical" evidence="2">
    <location>
        <begin position="368"/>
        <end position="387"/>
    </location>
</feature>
<organism evidence="4 5">
    <name type="scientific">Phyllotreta striolata</name>
    <name type="common">Striped flea beetle</name>
    <name type="synonym">Crioceris striolata</name>
    <dbReference type="NCBI Taxonomy" id="444603"/>
    <lineage>
        <taxon>Eukaryota</taxon>
        <taxon>Metazoa</taxon>
        <taxon>Ecdysozoa</taxon>
        <taxon>Arthropoda</taxon>
        <taxon>Hexapoda</taxon>
        <taxon>Insecta</taxon>
        <taxon>Pterygota</taxon>
        <taxon>Neoptera</taxon>
        <taxon>Endopterygota</taxon>
        <taxon>Coleoptera</taxon>
        <taxon>Polyphaga</taxon>
        <taxon>Cucujiformia</taxon>
        <taxon>Chrysomeloidea</taxon>
        <taxon>Chrysomelidae</taxon>
        <taxon>Galerucinae</taxon>
        <taxon>Alticini</taxon>
        <taxon>Phyllotreta</taxon>
    </lineage>
</organism>
<keyword evidence="2" id="KW-0472">Membrane</keyword>
<dbReference type="PANTHER" id="PTHR16502">
    <property type="entry name" value="KERATINOCYTE-ASSOCIATED TRANSMEMBRANE PROTEIN 2"/>
    <property type="match status" value="1"/>
</dbReference>